<name>A0A5S3N7I8_9FLAO</name>
<evidence type="ECO:0000313" key="2">
    <source>
        <dbReference type="EMBL" id="TMM31315.1"/>
    </source>
</evidence>
<evidence type="ECO:0000256" key="1">
    <source>
        <dbReference type="SAM" id="Phobius"/>
    </source>
</evidence>
<feature type="transmembrane region" description="Helical" evidence="1">
    <location>
        <begin position="38"/>
        <end position="59"/>
    </location>
</feature>
<dbReference type="AlphaFoldDB" id="A0A5S3N7I8"/>
<accession>A0A5S3N7I8</accession>
<gene>
    <name evidence="2" type="ORF">FDT66_04930</name>
</gene>
<keyword evidence="3" id="KW-1185">Reference proteome</keyword>
<keyword evidence="1" id="KW-0812">Transmembrane</keyword>
<organism evidence="2 3">
    <name type="scientific">Polaribacter aestuariivivens</name>
    <dbReference type="NCBI Taxonomy" id="2304626"/>
    <lineage>
        <taxon>Bacteria</taxon>
        <taxon>Pseudomonadati</taxon>
        <taxon>Bacteroidota</taxon>
        <taxon>Flavobacteriia</taxon>
        <taxon>Flavobacteriales</taxon>
        <taxon>Flavobacteriaceae</taxon>
    </lineage>
</organism>
<keyword evidence="1" id="KW-0472">Membrane</keyword>
<feature type="transmembrane region" description="Helical" evidence="1">
    <location>
        <begin position="74"/>
        <end position="98"/>
    </location>
</feature>
<keyword evidence="1" id="KW-1133">Transmembrane helix</keyword>
<evidence type="ECO:0000313" key="3">
    <source>
        <dbReference type="Proteomes" id="UP000307140"/>
    </source>
</evidence>
<dbReference type="EMBL" id="VANR01000002">
    <property type="protein sequence ID" value="TMM31315.1"/>
    <property type="molecule type" value="Genomic_DNA"/>
</dbReference>
<dbReference type="Proteomes" id="UP000307140">
    <property type="component" value="Unassembled WGS sequence"/>
</dbReference>
<comment type="caution">
    <text evidence="2">The sequence shown here is derived from an EMBL/GenBank/DDBJ whole genome shotgun (WGS) entry which is preliminary data.</text>
</comment>
<reference evidence="2 3" key="1">
    <citation type="submission" date="2019-05" db="EMBL/GenBank/DDBJ databases">
        <title>Polaribacter aestuariivivens sp. nov., isolated from a tidal flat.</title>
        <authorList>
            <person name="Yoon J.-H."/>
        </authorList>
    </citation>
    <scope>NUCLEOTIDE SEQUENCE [LARGE SCALE GENOMIC DNA]</scope>
    <source>
        <strain evidence="2 3">DBTF-3</strain>
    </source>
</reference>
<proteinExistence type="predicted"/>
<protein>
    <submittedName>
        <fullName evidence="2">Uncharacterized protein</fullName>
    </submittedName>
</protein>
<sequence length="121" mass="14329">MNIEKEIEDSKNRIEERQSKIEIDLSKLDSKIRIFTNWAWGFVFFGIFLIIVSSIYFAFSVDSKTFELNLLGDFFIWFCCLNLVFSRFVLYLCCFSWTKTTASKPTIRNNVQSIRSKIHKT</sequence>
<dbReference type="RefSeq" id="WP_138535043.1">
    <property type="nucleotide sequence ID" value="NZ_VANR01000002.1"/>
</dbReference>